<accession>A0A2P2QBU2</accession>
<sequence>MVTYKLIQHEFYYMSSASTFNLKYLNSLVKGMIDITDENCSMETLPVATRHQGCVARYHKFCPFYQEKDKDFWEHACAHACLCL</sequence>
<proteinExistence type="predicted"/>
<organism evidence="1">
    <name type="scientific">Rhizophora mucronata</name>
    <name type="common">Asiatic mangrove</name>
    <dbReference type="NCBI Taxonomy" id="61149"/>
    <lineage>
        <taxon>Eukaryota</taxon>
        <taxon>Viridiplantae</taxon>
        <taxon>Streptophyta</taxon>
        <taxon>Embryophyta</taxon>
        <taxon>Tracheophyta</taxon>
        <taxon>Spermatophyta</taxon>
        <taxon>Magnoliopsida</taxon>
        <taxon>eudicotyledons</taxon>
        <taxon>Gunneridae</taxon>
        <taxon>Pentapetalae</taxon>
        <taxon>rosids</taxon>
        <taxon>fabids</taxon>
        <taxon>Malpighiales</taxon>
        <taxon>Rhizophoraceae</taxon>
        <taxon>Rhizophora</taxon>
    </lineage>
</organism>
<protein>
    <submittedName>
        <fullName evidence="1">Uncharacterized protein</fullName>
    </submittedName>
</protein>
<dbReference type="AlphaFoldDB" id="A0A2P2QBU2"/>
<evidence type="ECO:0000313" key="1">
    <source>
        <dbReference type="EMBL" id="MBX64423.1"/>
    </source>
</evidence>
<reference evidence="1" key="1">
    <citation type="submission" date="2018-02" db="EMBL/GenBank/DDBJ databases">
        <title>Rhizophora mucronata_Transcriptome.</title>
        <authorList>
            <person name="Meera S.P."/>
            <person name="Sreeshan A."/>
            <person name="Augustine A."/>
        </authorList>
    </citation>
    <scope>NUCLEOTIDE SEQUENCE</scope>
    <source>
        <tissue evidence="1">Leaf</tissue>
    </source>
</reference>
<dbReference type="EMBL" id="GGEC01083939">
    <property type="protein sequence ID" value="MBX64423.1"/>
    <property type="molecule type" value="Transcribed_RNA"/>
</dbReference>
<name>A0A2P2QBU2_RHIMU</name>